<dbReference type="PANTHER" id="PTHR34693">
    <property type="entry name" value="PROTEIN PAR32"/>
    <property type="match status" value="1"/>
</dbReference>
<gene>
    <name evidence="2" type="ORF">H0H81_011158</name>
</gene>
<dbReference type="PANTHER" id="PTHR34693:SF1">
    <property type="entry name" value="PROTEIN PAR32"/>
    <property type="match status" value="1"/>
</dbReference>
<name>A0A9P7FSI2_9AGAR</name>
<dbReference type="OrthoDB" id="2537432at2759"/>
<dbReference type="Proteomes" id="UP000717328">
    <property type="component" value="Unassembled WGS sequence"/>
</dbReference>
<feature type="region of interest" description="Disordered" evidence="1">
    <location>
        <begin position="80"/>
        <end position="192"/>
    </location>
</feature>
<feature type="region of interest" description="Disordered" evidence="1">
    <location>
        <begin position="212"/>
        <end position="291"/>
    </location>
</feature>
<reference evidence="2" key="2">
    <citation type="submission" date="2021-10" db="EMBL/GenBank/DDBJ databases">
        <title>Phylogenomics reveals ancestral predisposition of the termite-cultivated fungus Termitomyces towards a domesticated lifestyle.</title>
        <authorList>
            <person name="Auxier B."/>
            <person name="Grum-Grzhimaylo A."/>
            <person name="Cardenas M.E."/>
            <person name="Lodge J.D."/>
            <person name="Laessoe T."/>
            <person name="Pedersen O."/>
            <person name="Smith M.E."/>
            <person name="Kuyper T.W."/>
            <person name="Franco-Molano E.A."/>
            <person name="Baroni T.J."/>
            <person name="Aanen D.K."/>
        </authorList>
    </citation>
    <scope>NUCLEOTIDE SEQUENCE</scope>
    <source>
        <strain evidence="2">D49</strain>
    </source>
</reference>
<sequence>MLAPDAASVHSSASSISRRISFSAAISAFGAKIARTLSQDDTTTLGGDAPAPVPPVLGERSLSRGREVYVRLLLPSLLHTKPAQSSGRGGAGNIHRASASKSVSPDAAATTPTRGREPVPAALKSPTPTQIFSTGRGGAGNIRSPSREPVSASAAVAEETVPARGREHHPFSTGRGGAGNIRSPSRDPAQAHIAEEAEAEAVNLGLTLEGLKLGGRDGRSPSASGRGRAPGTIVTSQSRSRSRGPPGLLSSPTAGSPSPAPATRTQSTGRGGAGNVRIREEDEEGEGAIRG</sequence>
<dbReference type="Pfam" id="PF12223">
    <property type="entry name" value="DUF3602"/>
    <property type="match status" value="2"/>
</dbReference>
<accession>A0A9P7FSI2</accession>
<dbReference type="EMBL" id="JABCKI010006085">
    <property type="protein sequence ID" value="KAG5635463.1"/>
    <property type="molecule type" value="Genomic_DNA"/>
</dbReference>
<dbReference type="AlphaFoldDB" id="A0A9P7FSI2"/>
<feature type="compositionally biased region" description="Low complexity" evidence="1">
    <location>
        <begin position="243"/>
        <end position="263"/>
    </location>
</feature>
<keyword evidence="3" id="KW-1185">Reference proteome</keyword>
<proteinExistence type="predicted"/>
<feature type="compositionally biased region" description="Acidic residues" evidence="1">
    <location>
        <begin position="281"/>
        <end position="291"/>
    </location>
</feature>
<feature type="compositionally biased region" description="Low complexity" evidence="1">
    <location>
        <begin position="147"/>
        <end position="163"/>
    </location>
</feature>
<evidence type="ECO:0000313" key="2">
    <source>
        <dbReference type="EMBL" id="KAG5635463.1"/>
    </source>
</evidence>
<comment type="caution">
    <text evidence="2">The sequence shown here is derived from an EMBL/GenBank/DDBJ whole genome shotgun (WGS) entry which is preliminary data.</text>
</comment>
<reference evidence="2" key="1">
    <citation type="submission" date="2021-02" db="EMBL/GenBank/DDBJ databases">
        <authorList>
            <person name="Nieuwenhuis M."/>
            <person name="Van De Peppel L.J.J."/>
        </authorList>
    </citation>
    <scope>NUCLEOTIDE SEQUENCE</scope>
    <source>
        <strain evidence="2">D49</strain>
    </source>
</reference>
<dbReference type="InterPro" id="IPR053203">
    <property type="entry name" value="Cisplatin_resist-associated"/>
</dbReference>
<evidence type="ECO:0000256" key="1">
    <source>
        <dbReference type="SAM" id="MobiDB-lite"/>
    </source>
</evidence>
<evidence type="ECO:0000313" key="3">
    <source>
        <dbReference type="Proteomes" id="UP000717328"/>
    </source>
</evidence>
<organism evidence="2 3">
    <name type="scientific">Sphagnurus paluster</name>
    <dbReference type="NCBI Taxonomy" id="117069"/>
    <lineage>
        <taxon>Eukaryota</taxon>
        <taxon>Fungi</taxon>
        <taxon>Dikarya</taxon>
        <taxon>Basidiomycota</taxon>
        <taxon>Agaricomycotina</taxon>
        <taxon>Agaricomycetes</taxon>
        <taxon>Agaricomycetidae</taxon>
        <taxon>Agaricales</taxon>
        <taxon>Tricholomatineae</taxon>
        <taxon>Lyophyllaceae</taxon>
        <taxon>Sphagnurus</taxon>
    </lineage>
</organism>
<dbReference type="InterPro" id="IPR022024">
    <property type="entry name" value="DUF3602"/>
</dbReference>
<protein>
    <submittedName>
        <fullName evidence="2">Uncharacterized protein</fullName>
    </submittedName>
</protein>